<evidence type="ECO:0000259" key="4">
    <source>
        <dbReference type="PROSITE" id="PS50892"/>
    </source>
</evidence>
<gene>
    <name evidence="5" type="ORF">C8A04DRAFT_27303</name>
</gene>
<dbReference type="PANTHER" id="PTHR46897:SF1">
    <property type="entry name" value="VESICLE-ASSOCIATED MEMBRANE PROTEIN 4"/>
    <property type="match status" value="1"/>
</dbReference>
<dbReference type="AlphaFoldDB" id="A0AAN6V534"/>
<feature type="domain" description="V-SNARE coiled-coil homology" evidence="4">
    <location>
        <begin position="77"/>
        <end position="137"/>
    </location>
</feature>
<evidence type="ECO:0000256" key="2">
    <source>
        <dbReference type="SAM" id="MobiDB-lite"/>
    </source>
</evidence>
<dbReference type="SUPFAM" id="SSF58038">
    <property type="entry name" value="SNARE fusion complex"/>
    <property type="match status" value="1"/>
</dbReference>
<dbReference type="EMBL" id="MU853572">
    <property type="protein sequence ID" value="KAK4145053.1"/>
    <property type="molecule type" value="Genomic_DNA"/>
</dbReference>
<sequence length="165" mass="18195">MASAYDPPRPRGDGGATTDQIQHAGFGGAHDAVQGYPLPGLGRLLEPFGKWEIQPNEYLQIKVVVNRPCHNGIQFNGPCDVNSEIDSTIKVMHENIVQTDQRGHGLNRLEDATGGLADSAGDFRRGTNRLRKKMWWKDMKMRIWLGVGIVVLLAIIIIPAVVTSR</sequence>
<comment type="caution">
    <text evidence="5">The sequence shown here is derived from an EMBL/GenBank/DDBJ whole genome shotgun (WGS) entry which is preliminary data.</text>
</comment>
<keyword evidence="3" id="KW-0812">Transmembrane</keyword>
<reference evidence="5" key="2">
    <citation type="submission" date="2023-05" db="EMBL/GenBank/DDBJ databases">
        <authorList>
            <consortium name="Lawrence Berkeley National Laboratory"/>
            <person name="Steindorff A."/>
            <person name="Hensen N."/>
            <person name="Bonometti L."/>
            <person name="Westerberg I."/>
            <person name="Brannstrom I.O."/>
            <person name="Guillou S."/>
            <person name="Cros-Aarteil S."/>
            <person name="Calhoun S."/>
            <person name="Haridas S."/>
            <person name="Kuo A."/>
            <person name="Mondo S."/>
            <person name="Pangilinan J."/>
            <person name="Riley R."/>
            <person name="Labutti K."/>
            <person name="Andreopoulos B."/>
            <person name="Lipzen A."/>
            <person name="Chen C."/>
            <person name="Yanf M."/>
            <person name="Daum C."/>
            <person name="Ng V."/>
            <person name="Clum A."/>
            <person name="Ohm R."/>
            <person name="Martin F."/>
            <person name="Silar P."/>
            <person name="Natvig D."/>
            <person name="Lalanne C."/>
            <person name="Gautier V."/>
            <person name="Ament-Velasquez S.L."/>
            <person name="Kruys A."/>
            <person name="Hutchinson M.I."/>
            <person name="Powell A.J."/>
            <person name="Barry K."/>
            <person name="Miller A.N."/>
            <person name="Grigoriev I.V."/>
            <person name="Debuchy R."/>
            <person name="Gladieux P."/>
            <person name="Thoren M.H."/>
            <person name="Johannesson H."/>
        </authorList>
    </citation>
    <scope>NUCLEOTIDE SEQUENCE</scope>
    <source>
        <strain evidence="5">CBS 141.50</strain>
    </source>
</reference>
<evidence type="ECO:0000256" key="1">
    <source>
        <dbReference type="PROSITE-ProRule" id="PRU00290"/>
    </source>
</evidence>
<name>A0AAN6V534_9PEZI</name>
<dbReference type="PRINTS" id="PR00219">
    <property type="entry name" value="SYNAPTOBREVN"/>
</dbReference>
<dbReference type="Pfam" id="PF00957">
    <property type="entry name" value="Synaptobrevin"/>
    <property type="match status" value="1"/>
</dbReference>
<feature type="region of interest" description="Disordered" evidence="2">
    <location>
        <begin position="1"/>
        <end position="22"/>
    </location>
</feature>
<organism evidence="5 6">
    <name type="scientific">Dichotomopilus funicola</name>
    <dbReference type="NCBI Taxonomy" id="1934379"/>
    <lineage>
        <taxon>Eukaryota</taxon>
        <taxon>Fungi</taxon>
        <taxon>Dikarya</taxon>
        <taxon>Ascomycota</taxon>
        <taxon>Pezizomycotina</taxon>
        <taxon>Sordariomycetes</taxon>
        <taxon>Sordariomycetidae</taxon>
        <taxon>Sordariales</taxon>
        <taxon>Chaetomiaceae</taxon>
        <taxon>Dichotomopilus</taxon>
    </lineage>
</organism>
<reference evidence="5" key="1">
    <citation type="journal article" date="2023" name="Mol. Phylogenet. Evol.">
        <title>Genome-scale phylogeny and comparative genomics of the fungal order Sordariales.</title>
        <authorList>
            <person name="Hensen N."/>
            <person name="Bonometti L."/>
            <person name="Westerberg I."/>
            <person name="Brannstrom I.O."/>
            <person name="Guillou S."/>
            <person name="Cros-Aarteil S."/>
            <person name="Calhoun S."/>
            <person name="Haridas S."/>
            <person name="Kuo A."/>
            <person name="Mondo S."/>
            <person name="Pangilinan J."/>
            <person name="Riley R."/>
            <person name="LaButti K."/>
            <person name="Andreopoulos B."/>
            <person name="Lipzen A."/>
            <person name="Chen C."/>
            <person name="Yan M."/>
            <person name="Daum C."/>
            <person name="Ng V."/>
            <person name="Clum A."/>
            <person name="Steindorff A."/>
            <person name="Ohm R.A."/>
            <person name="Martin F."/>
            <person name="Silar P."/>
            <person name="Natvig D.O."/>
            <person name="Lalanne C."/>
            <person name="Gautier V."/>
            <person name="Ament-Velasquez S.L."/>
            <person name="Kruys A."/>
            <person name="Hutchinson M.I."/>
            <person name="Powell A.J."/>
            <person name="Barry K."/>
            <person name="Miller A.N."/>
            <person name="Grigoriev I.V."/>
            <person name="Debuchy R."/>
            <person name="Gladieux P."/>
            <person name="Hiltunen Thoren M."/>
            <person name="Johannesson H."/>
        </authorList>
    </citation>
    <scope>NUCLEOTIDE SEQUENCE</scope>
    <source>
        <strain evidence="5">CBS 141.50</strain>
    </source>
</reference>
<dbReference type="InterPro" id="IPR042855">
    <property type="entry name" value="V_SNARE_CC"/>
</dbReference>
<dbReference type="Gene3D" id="1.20.5.110">
    <property type="match status" value="1"/>
</dbReference>
<keyword evidence="1" id="KW-0175">Coiled coil</keyword>
<feature type="transmembrane region" description="Helical" evidence="3">
    <location>
        <begin position="141"/>
        <end position="162"/>
    </location>
</feature>
<keyword evidence="6" id="KW-1185">Reference proteome</keyword>
<dbReference type="PANTHER" id="PTHR46897">
    <property type="entry name" value="VESICLE-ASSOCIATED MEMBRANE PROTEIN 4"/>
    <property type="match status" value="1"/>
</dbReference>
<dbReference type="GeneID" id="87816863"/>
<dbReference type="GO" id="GO:0016020">
    <property type="term" value="C:membrane"/>
    <property type="evidence" value="ECO:0007669"/>
    <property type="project" value="InterPro"/>
</dbReference>
<dbReference type="PROSITE" id="PS50892">
    <property type="entry name" value="V_SNARE"/>
    <property type="match status" value="1"/>
</dbReference>
<dbReference type="Proteomes" id="UP001302676">
    <property type="component" value="Unassembled WGS sequence"/>
</dbReference>
<protein>
    <submittedName>
        <fullName evidence="5">Synaptobrevin-domain-containing protein</fullName>
    </submittedName>
</protein>
<dbReference type="InterPro" id="IPR001388">
    <property type="entry name" value="Synaptobrevin-like"/>
</dbReference>
<dbReference type="GO" id="GO:0016192">
    <property type="term" value="P:vesicle-mediated transport"/>
    <property type="evidence" value="ECO:0007669"/>
    <property type="project" value="InterPro"/>
</dbReference>
<dbReference type="InterPro" id="IPR042887">
    <property type="entry name" value="VAMP4"/>
</dbReference>
<evidence type="ECO:0000313" key="6">
    <source>
        <dbReference type="Proteomes" id="UP001302676"/>
    </source>
</evidence>
<proteinExistence type="predicted"/>
<accession>A0AAN6V534</accession>
<evidence type="ECO:0000256" key="3">
    <source>
        <dbReference type="SAM" id="Phobius"/>
    </source>
</evidence>
<dbReference type="GO" id="GO:0090161">
    <property type="term" value="P:Golgi ribbon formation"/>
    <property type="evidence" value="ECO:0007669"/>
    <property type="project" value="InterPro"/>
</dbReference>
<evidence type="ECO:0000313" key="5">
    <source>
        <dbReference type="EMBL" id="KAK4145053.1"/>
    </source>
</evidence>
<keyword evidence="3" id="KW-1133">Transmembrane helix</keyword>
<dbReference type="RefSeq" id="XP_062638424.1">
    <property type="nucleotide sequence ID" value="XM_062780250.1"/>
</dbReference>
<keyword evidence="3" id="KW-0472">Membrane</keyword>